<dbReference type="SUPFAM" id="SSF53448">
    <property type="entry name" value="Nucleotide-diphospho-sugar transferases"/>
    <property type="match status" value="1"/>
</dbReference>
<evidence type="ECO:0000256" key="2">
    <source>
        <dbReference type="ARBA" id="ARBA00005208"/>
    </source>
</evidence>
<comment type="pathway">
    <text evidence="2">Nucleotide-sugar biosynthesis; UDP-N-acetyl-alpha-D-glucosamine biosynthesis; UDP-N-acetyl-alpha-D-glucosamine from N-acetyl-alpha-D-glucosamine 1-phosphate: step 1/1.</text>
</comment>
<evidence type="ECO:0000256" key="3">
    <source>
        <dbReference type="ARBA" id="ARBA00012225"/>
    </source>
</evidence>
<dbReference type="AlphaFoldDB" id="A0A6B0VJY7"/>
<keyword evidence="7" id="KW-0548">Nucleotidyltransferase</keyword>
<comment type="caution">
    <text evidence="14">The sequence shown here is derived from an EMBL/GenBank/DDBJ whole genome shotgun (WGS) entry which is preliminary data.</text>
</comment>
<dbReference type="Gene3D" id="3.90.550.10">
    <property type="entry name" value="Spore Coat Polysaccharide Biosynthesis Protein SpsA, Chain A"/>
    <property type="match status" value="1"/>
</dbReference>
<dbReference type="InterPro" id="IPR005835">
    <property type="entry name" value="NTP_transferase_dom"/>
</dbReference>
<dbReference type="Pfam" id="PF00483">
    <property type="entry name" value="NTP_transferase"/>
    <property type="match status" value="1"/>
</dbReference>
<evidence type="ECO:0000256" key="6">
    <source>
        <dbReference type="ARBA" id="ARBA00022679"/>
    </source>
</evidence>
<accession>A0A6B0VJY7</accession>
<dbReference type="InterPro" id="IPR050065">
    <property type="entry name" value="GlmU-like"/>
</dbReference>
<comment type="catalytic activity">
    <reaction evidence="11">
        <text>N-acetyl-alpha-D-glucosamine 1-phosphate + UTP + H(+) = UDP-N-acetyl-alpha-D-glucosamine + diphosphate</text>
        <dbReference type="Rhea" id="RHEA:13509"/>
        <dbReference type="ChEBI" id="CHEBI:15378"/>
        <dbReference type="ChEBI" id="CHEBI:33019"/>
        <dbReference type="ChEBI" id="CHEBI:46398"/>
        <dbReference type="ChEBI" id="CHEBI:57705"/>
        <dbReference type="ChEBI" id="CHEBI:57776"/>
        <dbReference type="EC" id="2.7.7.23"/>
    </reaction>
</comment>
<keyword evidence="8" id="KW-0511">Multifunctional enzyme</keyword>
<dbReference type="Proteomes" id="UP000434101">
    <property type="component" value="Unassembled WGS sequence"/>
</dbReference>
<evidence type="ECO:0000259" key="13">
    <source>
        <dbReference type="Pfam" id="PF25087"/>
    </source>
</evidence>
<proteinExistence type="predicted"/>
<dbReference type="EC" id="2.7.7.23" evidence="4"/>
<evidence type="ECO:0000313" key="14">
    <source>
        <dbReference type="EMBL" id="MXV61854.1"/>
    </source>
</evidence>
<sequence>MDGMDSPSAVVLAGGEGSRLRPLTRHRPKPLLPAATTPILEHVFDQLLEAGVTEITVVVGYGRNRVQAYFGPTYRNVPLTYVTQEQQLGSGHALLAAESEIEGTALVVNGDQIVEHGIISDVLEAHDRSSAATVGLLNRTDVASYGGVLVEDGSVTEIVENPEDERTYRFNAGVYAFEREIFDAIRDAEPRAGEQSLTDGITELLESDASVRGVVSEGLWVDSTYPWDLLDVSFDLFEAGIVDGTQAANVASSATIHERAVVREPVVIAPDCEIGAGAVVGPYACLGENVTVGSNAVVERSVVDADTRVGASATVMDCVTGVGVEIGNGTSIPGGPGDVRVGDRVFEDEDLGALLADRVIDRGGNTYVPGAIVGPEADIEAGATVRGTISEGTEVRS</sequence>
<dbReference type="InterPro" id="IPR029044">
    <property type="entry name" value="Nucleotide-diphossugar_trans"/>
</dbReference>
<evidence type="ECO:0000256" key="10">
    <source>
        <dbReference type="ARBA" id="ARBA00048247"/>
    </source>
</evidence>
<dbReference type="EC" id="2.3.1.157" evidence="3"/>
<evidence type="ECO:0000256" key="7">
    <source>
        <dbReference type="ARBA" id="ARBA00022695"/>
    </source>
</evidence>
<name>A0A6B0VJY7_9EURY</name>
<dbReference type="EMBL" id="WUYX01000026">
    <property type="protein sequence ID" value="MXV61854.1"/>
    <property type="molecule type" value="Genomic_DNA"/>
</dbReference>
<organism evidence="14 15">
    <name type="scientific">Natronorubrum halalkaliphilum</name>
    <dbReference type="NCBI Taxonomy" id="2691917"/>
    <lineage>
        <taxon>Archaea</taxon>
        <taxon>Methanobacteriati</taxon>
        <taxon>Methanobacteriota</taxon>
        <taxon>Stenosarchaea group</taxon>
        <taxon>Halobacteria</taxon>
        <taxon>Halobacteriales</taxon>
        <taxon>Natrialbaceae</taxon>
        <taxon>Natronorubrum</taxon>
    </lineage>
</organism>
<keyword evidence="9" id="KW-0012">Acyltransferase</keyword>
<dbReference type="GO" id="GO:0003977">
    <property type="term" value="F:UDP-N-acetylglucosamine diphosphorylase activity"/>
    <property type="evidence" value="ECO:0007669"/>
    <property type="project" value="UniProtKB-EC"/>
</dbReference>
<dbReference type="PROSITE" id="PS00101">
    <property type="entry name" value="HEXAPEP_TRANSFERASES"/>
    <property type="match status" value="1"/>
</dbReference>
<dbReference type="InterPro" id="IPR056729">
    <property type="entry name" value="GMPPB_C"/>
</dbReference>
<feature type="domain" description="Nucleotidyl transferase" evidence="12">
    <location>
        <begin position="9"/>
        <end position="232"/>
    </location>
</feature>
<keyword evidence="6 14" id="KW-0808">Transferase</keyword>
<evidence type="ECO:0000256" key="1">
    <source>
        <dbReference type="ARBA" id="ARBA00005166"/>
    </source>
</evidence>
<protein>
    <recommendedName>
        <fullName evidence="5">Bifunctional protein GlmU</fullName>
        <ecNumber evidence="3">2.3.1.157</ecNumber>
        <ecNumber evidence="4">2.7.7.23</ecNumber>
    </recommendedName>
</protein>
<gene>
    <name evidence="14" type="ORF">GS429_07200</name>
</gene>
<evidence type="ECO:0000313" key="15">
    <source>
        <dbReference type="Proteomes" id="UP000434101"/>
    </source>
</evidence>
<dbReference type="SUPFAM" id="SSF51161">
    <property type="entry name" value="Trimeric LpxA-like enzymes"/>
    <property type="match status" value="1"/>
</dbReference>
<dbReference type="PANTHER" id="PTHR43584">
    <property type="entry name" value="NUCLEOTIDYL TRANSFERASE"/>
    <property type="match status" value="1"/>
</dbReference>
<dbReference type="GO" id="GO:0019134">
    <property type="term" value="F:glucosamine-1-phosphate N-acetyltransferase activity"/>
    <property type="evidence" value="ECO:0007669"/>
    <property type="project" value="UniProtKB-EC"/>
</dbReference>
<comment type="pathway">
    <text evidence="1">Nucleotide-sugar biosynthesis; UDP-N-acetyl-alpha-D-glucosamine biosynthesis; N-acetyl-alpha-D-glucosamine 1-phosphate from alpha-D-glucosamine 6-phosphate (route II): step 2/2.</text>
</comment>
<reference evidence="14 15" key="1">
    <citation type="submission" date="2020-01" db="EMBL/GenBank/DDBJ databases">
        <title>Natronorubrum sp. JWXQ-INN 674 isolated from Inner Mongolia Autonomous Region of China.</title>
        <authorList>
            <person name="Xue Q."/>
        </authorList>
    </citation>
    <scope>NUCLEOTIDE SEQUENCE [LARGE SCALE GENOMIC DNA]</scope>
    <source>
        <strain evidence="14 15">JWXQ-INN-674</strain>
    </source>
</reference>
<feature type="domain" description="Mannose-1-phosphate guanyltransferase C-terminal" evidence="13">
    <location>
        <begin position="263"/>
        <end position="376"/>
    </location>
</feature>
<keyword evidence="15" id="KW-1185">Reference proteome</keyword>
<evidence type="ECO:0000256" key="8">
    <source>
        <dbReference type="ARBA" id="ARBA00023268"/>
    </source>
</evidence>
<dbReference type="InterPro" id="IPR018357">
    <property type="entry name" value="Hexapep_transf_CS"/>
</dbReference>
<comment type="catalytic activity">
    <reaction evidence="10">
        <text>alpha-D-glucosamine 1-phosphate + acetyl-CoA = N-acetyl-alpha-D-glucosamine 1-phosphate + CoA + H(+)</text>
        <dbReference type="Rhea" id="RHEA:13725"/>
        <dbReference type="ChEBI" id="CHEBI:15378"/>
        <dbReference type="ChEBI" id="CHEBI:57287"/>
        <dbReference type="ChEBI" id="CHEBI:57288"/>
        <dbReference type="ChEBI" id="CHEBI:57776"/>
        <dbReference type="ChEBI" id="CHEBI:58516"/>
        <dbReference type="EC" id="2.3.1.157"/>
    </reaction>
</comment>
<dbReference type="Pfam" id="PF25087">
    <property type="entry name" value="GMPPB_C"/>
    <property type="match status" value="1"/>
</dbReference>
<dbReference type="Gene3D" id="2.160.10.10">
    <property type="entry name" value="Hexapeptide repeat proteins"/>
    <property type="match status" value="1"/>
</dbReference>
<evidence type="ECO:0000259" key="12">
    <source>
        <dbReference type="Pfam" id="PF00483"/>
    </source>
</evidence>
<dbReference type="InterPro" id="IPR011004">
    <property type="entry name" value="Trimer_LpxA-like_sf"/>
</dbReference>
<evidence type="ECO:0000256" key="11">
    <source>
        <dbReference type="ARBA" id="ARBA00048493"/>
    </source>
</evidence>
<evidence type="ECO:0000256" key="4">
    <source>
        <dbReference type="ARBA" id="ARBA00012457"/>
    </source>
</evidence>
<evidence type="ECO:0000256" key="9">
    <source>
        <dbReference type="ARBA" id="ARBA00023315"/>
    </source>
</evidence>
<dbReference type="CDD" id="cd04181">
    <property type="entry name" value="NTP_transferase"/>
    <property type="match status" value="1"/>
</dbReference>
<evidence type="ECO:0000256" key="5">
    <source>
        <dbReference type="ARBA" id="ARBA00013414"/>
    </source>
</evidence>
<dbReference type="PANTHER" id="PTHR43584:SF8">
    <property type="entry name" value="N-ACETYLMURAMATE ALPHA-1-PHOSPHATE URIDYLYLTRANSFERASE"/>
    <property type="match status" value="1"/>
</dbReference>